<evidence type="ECO:0000313" key="2">
    <source>
        <dbReference type="RefSeq" id="XP_022776790.1"/>
    </source>
</evidence>
<sequence>MITSIGINRVHCLFVFYGLLKFLRKRLERHFSLDKVLQLLDRFYNLELPFQVKMETILNPAELQQFENHSSQMGLWTLCFLIRWPDKITARSASKSYMKMVDNSYLIALMRLQSSWRRLKLHSLSTFQMQTVPRE</sequence>
<proteinExistence type="predicted"/>
<evidence type="ECO:0000313" key="5">
    <source>
        <dbReference type="RefSeq" id="XP_022776793.1"/>
    </source>
</evidence>
<organism evidence="1 2">
    <name type="scientific">Durio zibethinus</name>
    <name type="common">Durian</name>
    <dbReference type="NCBI Taxonomy" id="66656"/>
    <lineage>
        <taxon>Eukaryota</taxon>
        <taxon>Viridiplantae</taxon>
        <taxon>Streptophyta</taxon>
        <taxon>Embryophyta</taxon>
        <taxon>Tracheophyta</taxon>
        <taxon>Spermatophyta</taxon>
        <taxon>Magnoliopsida</taxon>
        <taxon>eudicotyledons</taxon>
        <taxon>Gunneridae</taxon>
        <taxon>Pentapetalae</taxon>
        <taxon>rosids</taxon>
        <taxon>malvids</taxon>
        <taxon>Malvales</taxon>
        <taxon>Malvaceae</taxon>
        <taxon>Helicteroideae</taxon>
        <taxon>Durio</taxon>
    </lineage>
</organism>
<gene>
    <name evidence="2 3 4 5" type="primary">LOC111318290</name>
</gene>
<protein>
    <submittedName>
        <fullName evidence="2 3">Uncharacterized protein LOC111318290 isoform X1</fullName>
    </submittedName>
</protein>
<dbReference type="Proteomes" id="UP000515121">
    <property type="component" value="Unplaced"/>
</dbReference>
<dbReference type="GeneID" id="111318290"/>
<evidence type="ECO:0000313" key="1">
    <source>
        <dbReference type="Proteomes" id="UP000515121"/>
    </source>
</evidence>
<dbReference type="RefSeq" id="XP_022776792.1">
    <property type="nucleotide sequence ID" value="XM_022921057.1"/>
</dbReference>
<evidence type="ECO:0000313" key="3">
    <source>
        <dbReference type="RefSeq" id="XP_022776791.1"/>
    </source>
</evidence>
<name>A0A6P6BI57_DURZI</name>
<dbReference type="OrthoDB" id="1911236at2759"/>
<dbReference type="RefSeq" id="XP_022776790.1">
    <property type="nucleotide sequence ID" value="XM_022921055.1"/>
</dbReference>
<dbReference type="AlphaFoldDB" id="A0A6P6BI57"/>
<accession>A0A6P6BI57</accession>
<dbReference type="KEGG" id="dzi:111318290"/>
<dbReference type="RefSeq" id="XP_022776793.1">
    <property type="nucleotide sequence ID" value="XM_022921058.1"/>
</dbReference>
<dbReference type="RefSeq" id="XP_022776791.1">
    <property type="nucleotide sequence ID" value="XM_022921056.1"/>
</dbReference>
<evidence type="ECO:0000313" key="4">
    <source>
        <dbReference type="RefSeq" id="XP_022776792.1"/>
    </source>
</evidence>
<keyword evidence="1" id="KW-1185">Reference proteome</keyword>
<reference evidence="2 3" key="1">
    <citation type="submission" date="2025-04" db="UniProtKB">
        <authorList>
            <consortium name="RefSeq"/>
        </authorList>
    </citation>
    <scope>IDENTIFICATION</scope>
    <source>
        <tissue evidence="2 3">Fruit stalk</tissue>
    </source>
</reference>